<feature type="domain" description="F-box" evidence="1">
    <location>
        <begin position="7"/>
        <end position="53"/>
    </location>
</feature>
<dbReference type="AlphaFoldDB" id="A0A1B7NBQ0"/>
<organism evidence="2 3">
    <name type="scientific">Rhizopogon vinicolor AM-OR11-026</name>
    <dbReference type="NCBI Taxonomy" id="1314800"/>
    <lineage>
        <taxon>Eukaryota</taxon>
        <taxon>Fungi</taxon>
        <taxon>Dikarya</taxon>
        <taxon>Basidiomycota</taxon>
        <taxon>Agaricomycotina</taxon>
        <taxon>Agaricomycetes</taxon>
        <taxon>Agaricomycetidae</taxon>
        <taxon>Boletales</taxon>
        <taxon>Suillineae</taxon>
        <taxon>Rhizopogonaceae</taxon>
        <taxon>Rhizopogon</taxon>
    </lineage>
</organism>
<name>A0A1B7NBQ0_9AGAM</name>
<dbReference type="Pfam" id="PF00646">
    <property type="entry name" value="F-box"/>
    <property type="match status" value="1"/>
</dbReference>
<dbReference type="PROSITE" id="PS50181">
    <property type="entry name" value="FBOX"/>
    <property type="match status" value="1"/>
</dbReference>
<dbReference type="Proteomes" id="UP000092154">
    <property type="component" value="Unassembled WGS sequence"/>
</dbReference>
<evidence type="ECO:0000259" key="1">
    <source>
        <dbReference type="PROSITE" id="PS50181"/>
    </source>
</evidence>
<dbReference type="InParanoid" id="A0A1B7NBQ0"/>
<accession>A0A1B7NBQ0</accession>
<evidence type="ECO:0000313" key="3">
    <source>
        <dbReference type="Proteomes" id="UP000092154"/>
    </source>
</evidence>
<reference evidence="2 3" key="1">
    <citation type="submission" date="2016-06" db="EMBL/GenBank/DDBJ databases">
        <title>Comparative genomics of the ectomycorrhizal sister species Rhizopogon vinicolor and Rhizopogon vesiculosus (Basidiomycota: Boletales) reveals a divergence of the mating type B locus.</title>
        <authorList>
            <consortium name="DOE Joint Genome Institute"/>
            <person name="Mujic A.B."/>
            <person name="Kuo A."/>
            <person name="Tritt A."/>
            <person name="Lipzen A."/>
            <person name="Chen C."/>
            <person name="Johnson J."/>
            <person name="Sharma A."/>
            <person name="Barry K."/>
            <person name="Grigoriev I.V."/>
            <person name="Spatafora J.W."/>
        </authorList>
    </citation>
    <scope>NUCLEOTIDE SEQUENCE [LARGE SCALE GENOMIC DNA]</scope>
    <source>
        <strain evidence="2 3">AM-OR11-026</strain>
    </source>
</reference>
<dbReference type="CDD" id="cd09917">
    <property type="entry name" value="F-box_SF"/>
    <property type="match status" value="1"/>
</dbReference>
<evidence type="ECO:0000313" key="2">
    <source>
        <dbReference type="EMBL" id="OAX42312.1"/>
    </source>
</evidence>
<dbReference type="InterPro" id="IPR001810">
    <property type="entry name" value="F-box_dom"/>
</dbReference>
<protein>
    <recommendedName>
        <fullName evidence="1">F-box domain-containing protein</fullName>
    </recommendedName>
</protein>
<dbReference type="SUPFAM" id="SSF81383">
    <property type="entry name" value="F-box domain"/>
    <property type="match status" value="1"/>
</dbReference>
<sequence>MTWKMNTVTLVRFPPELLCHILGFLDGYDLVRVRKACKALKETVDNSEMLQYAIDLRYFRVVEVGTYETNLPLAARRKRLRHHETAWKRMEYKQKYTLRPSTEDNIYHFAGGIFAGAEDDGPGIHFMRLPSAADPDVVRCWNHPVDLGTLVDFTFCPEQDLLVLLTSTPIDSWYSSPVHDIHLRSLKTNEAHPDAAQSILKAFYVDHIATHAHQLCPEKLQVVGNYVSLLYLDNNPINRTVGDYLQMWDWKSKDGYLFILEVDDGINDYFFLGEDKFLIVTHGGMEIYSIADKLRPPQCTSKLSFPSLMDHWRYNDVPMTKTIDTTPSSVFLHAQKSTDQPSFYPSPDDKIMVIPVHIFCLHEKDPHSYFFIARRSAILQLESLYVNTYGQPTSNGPKLLWPMWGPQHTTWFLESSISSIWEKSICGFRTVWCSHPNWLCIRDFNPHIAWNYDTTGCRGRLVRGELTSTIRPPFTEPLGSALGYRETISEEFDVTEVVVDESRIVLMTRNNSARLQKVEVLMF</sequence>
<gene>
    <name evidence="2" type="ORF">K503DRAFT_710837</name>
</gene>
<dbReference type="Gene3D" id="1.20.1280.50">
    <property type="match status" value="1"/>
</dbReference>
<dbReference type="InterPro" id="IPR036047">
    <property type="entry name" value="F-box-like_dom_sf"/>
</dbReference>
<dbReference type="SMART" id="SM00256">
    <property type="entry name" value="FBOX"/>
    <property type="match status" value="1"/>
</dbReference>
<dbReference type="OrthoDB" id="3256413at2759"/>
<dbReference type="STRING" id="1314800.A0A1B7NBQ0"/>
<dbReference type="EMBL" id="KV448159">
    <property type="protein sequence ID" value="OAX42312.1"/>
    <property type="molecule type" value="Genomic_DNA"/>
</dbReference>
<keyword evidence="3" id="KW-1185">Reference proteome</keyword>
<proteinExistence type="predicted"/>